<gene>
    <name evidence="2" type="ORF">CPBP_00430</name>
</gene>
<evidence type="ECO:0000313" key="2">
    <source>
        <dbReference type="EMBL" id="QOL19666.1"/>
    </source>
</evidence>
<dbReference type="AlphaFoldDB" id="A0A7L9RSZ1"/>
<evidence type="ECO:0000256" key="1">
    <source>
        <dbReference type="SAM" id="SignalP"/>
    </source>
</evidence>
<evidence type="ECO:0000313" key="3">
    <source>
        <dbReference type="Proteomes" id="UP000594001"/>
    </source>
</evidence>
<reference evidence="2 3" key="1">
    <citation type="submission" date="2020-06" db="EMBL/GenBank/DDBJ databases">
        <title>The endosymbiont of the kinetoplastid Bodo saltans is a Paracaedibacter-like alpha-proteobacterium possessing a putative toxin-antitoxin system.</title>
        <authorList>
            <person name="Midha S."/>
            <person name="Rigden D.J."/>
            <person name="Siozios S."/>
            <person name="Hurst G.D.D."/>
            <person name="Jackson A.P."/>
        </authorList>
    </citation>
    <scope>NUCLEOTIDE SEQUENCE [LARGE SCALE GENOMIC DNA]</scope>
    <source>
        <strain evidence="2">Lake Konstanz</strain>
    </source>
</reference>
<dbReference type="EMBL" id="CP054719">
    <property type="protein sequence ID" value="QOL19666.1"/>
    <property type="molecule type" value="Genomic_DNA"/>
</dbReference>
<dbReference type="RefSeq" id="WP_350332411.1">
    <property type="nucleotide sequence ID" value="NZ_CP054719.1"/>
</dbReference>
<keyword evidence="3" id="KW-1185">Reference proteome</keyword>
<keyword evidence="1" id="KW-0732">Signal</keyword>
<protein>
    <submittedName>
        <fullName evidence="2">DUF2282 domain-containing protein</fullName>
    </submittedName>
</protein>
<feature type="signal peptide" evidence="1">
    <location>
        <begin position="1"/>
        <end position="26"/>
    </location>
</feature>
<organism evidence="2 3">
    <name type="scientific">Candidatus Bodocaedibacter vickermanii</name>
    <dbReference type="NCBI Taxonomy" id="2741701"/>
    <lineage>
        <taxon>Bacteria</taxon>
        <taxon>Pseudomonadati</taxon>
        <taxon>Pseudomonadota</taxon>
        <taxon>Alphaproteobacteria</taxon>
        <taxon>Holosporales</taxon>
        <taxon>Candidatus Paracaedibacteraceae</taxon>
        <taxon>Candidatus Bodocaedibacter</taxon>
    </lineage>
</organism>
<sequence>MNSKTLLSSIAITSFIASLSSSVVHADEGFKCYGVSAPGENDCGALDHNEHDCGAESDRDRHVGDWKVVVSEAECKKMGGLSEADARKKLGLPPAK</sequence>
<feature type="chain" id="PRO_5032438038" evidence="1">
    <location>
        <begin position="27"/>
        <end position="96"/>
    </location>
</feature>
<accession>A0A7L9RSZ1</accession>
<proteinExistence type="predicted"/>
<dbReference type="InterPro" id="IPR018740">
    <property type="entry name" value="DUF2282_membr"/>
</dbReference>
<dbReference type="KEGG" id="pbal:CPBP_00430"/>
<dbReference type="Proteomes" id="UP000594001">
    <property type="component" value="Chromosome"/>
</dbReference>
<name>A0A7L9RSZ1_9PROT</name>
<dbReference type="Pfam" id="PF10048">
    <property type="entry name" value="DUF2282"/>
    <property type="match status" value="1"/>
</dbReference>